<keyword evidence="1" id="KW-0808">Transferase</keyword>
<evidence type="ECO:0000256" key="1">
    <source>
        <dbReference type="ARBA" id="ARBA00022527"/>
    </source>
</evidence>
<dbReference type="PANTHER" id="PTHR35526:SF3">
    <property type="entry name" value="ANTI-SIGMA-F FACTOR RSBW"/>
    <property type="match status" value="1"/>
</dbReference>
<evidence type="ECO:0000259" key="2">
    <source>
        <dbReference type="Pfam" id="PF13581"/>
    </source>
</evidence>
<evidence type="ECO:0000313" key="3">
    <source>
        <dbReference type="EMBL" id="GAA2035310.1"/>
    </source>
</evidence>
<sequence length="174" mass="18725">MTSVLDRVPVLPVAETFGVAVREVVFDTVREARLDRRTPAPLADARAFAVGCAWDWHLSESDRSSLVLVVDELVGNALVHAVWPAGRLVLPVRLTLLGRHVCIEVRDFDARLPRWPGSQVWDLSVIDGPAGPDAEELVRGHGLGIVSALCDDLCALPEPGGKVMRATIPVGGGR</sequence>
<name>A0ABP5FYQ6_9ACTN</name>
<dbReference type="Pfam" id="PF13581">
    <property type="entry name" value="HATPase_c_2"/>
    <property type="match status" value="1"/>
</dbReference>
<dbReference type="Gene3D" id="3.30.565.10">
    <property type="entry name" value="Histidine kinase-like ATPase, C-terminal domain"/>
    <property type="match status" value="1"/>
</dbReference>
<keyword evidence="4" id="KW-1185">Reference proteome</keyword>
<dbReference type="EMBL" id="BAAAQN010000022">
    <property type="protein sequence ID" value="GAA2035310.1"/>
    <property type="molecule type" value="Genomic_DNA"/>
</dbReference>
<dbReference type="InterPro" id="IPR003594">
    <property type="entry name" value="HATPase_dom"/>
</dbReference>
<keyword evidence="1" id="KW-0723">Serine/threonine-protein kinase</keyword>
<reference evidence="4" key="1">
    <citation type="journal article" date="2019" name="Int. J. Syst. Evol. Microbiol.">
        <title>The Global Catalogue of Microorganisms (GCM) 10K type strain sequencing project: providing services to taxonomists for standard genome sequencing and annotation.</title>
        <authorList>
            <consortium name="The Broad Institute Genomics Platform"/>
            <consortium name="The Broad Institute Genome Sequencing Center for Infectious Disease"/>
            <person name="Wu L."/>
            <person name="Ma J."/>
        </authorList>
    </citation>
    <scope>NUCLEOTIDE SEQUENCE [LARGE SCALE GENOMIC DNA]</scope>
    <source>
        <strain evidence="4">JCM 16014</strain>
    </source>
</reference>
<comment type="caution">
    <text evidence="3">The sequence shown here is derived from an EMBL/GenBank/DDBJ whole genome shotgun (WGS) entry which is preliminary data.</text>
</comment>
<dbReference type="RefSeq" id="WP_344667149.1">
    <property type="nucleotide sequence ID" value="NZ_BAAAQN010000022.1"/>
</dbReference>
<dbReference type="Proteomes" id="UP001500751">
    <property type="component" value="Unassembled WGS sequence"/>
</dbReference>
<evidence type="ECO:0000313" key="4">
    <source>
        <dbReference type="Proteomes" id="UP001500751"/>
    </source>
</evidence>
<protein>
    <recommendedName>
        <fullName evidence="2">Histidine kinase/HSP90-like ATPase domain-containing protein</fullName>
    </recommendedName>
</protein>
<feature type="domain" description="Histidine kinase/HSP90-like ATPase" evidence="2">
    <location>
        <begin position="38"/>
        <end position="167"/>
    </location>
</feature>
<dbReference type="InterPro" id="IPR050267">
    <property type="entry name" value="Anti-sigma-factor_SerPK"/>
</dbReference>
<gene>
    <name evidence="3" type="ORF">GCM10009839_39990</name>
</gene>
<organism evidence="3 4">
    <name type="scientific">Catenulispora yoronensis</name>
    <dbReference type="NCBI Taxonomy" id="450799"/>
    <lineage>
        <taxon>Bacteria</taxon>
        <taxon>Bacillati</taxon>
        <taxon>Actinomycetota</taxon>
        <taxon>Actinomycetes</taxon>
        <taxon>Catenulisporales</taxon>
        <taxon>Catenulisporaceae</taxon>
        <taxon>Catenulispora</taxon>
    </lineage>
</organism>
<dbReference type="InterPro" id="IPR036890">
    <property type="entry name" value="HATPase_C_sf"/>
</dbReference>
<dbReference type="PANTHER" id="PTHR35526">
    <property type="entry name" value="ANTI-SIGMA-F FACTOR RSBW-RELATED"/>
    <property type="match status" value="1"/>
</dbReference>
<keyword evidence="1" id="KW-0418">Kinase</keyword>
<accession>A0ABP5FYQ6</accession>
<dbReference type="SUPFAM" id="SSF55874">
    <property type="entry name" value="ATPase domain of HSP90 chaperone/DNA topoisomerase II/histidine kinase"/>
    <property type="match status" value="1"/>
</dbReference>
<dbReference type="CDD" id="cd16936">
    <property type="entry name" value="HATPase_RsbW-like"/>
    <property type="match status" value="1"/>
</dbReference>
<proteinExistence type="predicted"/>